<accession>A0A1F5GK04</accession>
<name>A0A1F5GK04_9BACT</name>
<dbReference type="Pfam" id="PF22091">
    <property type="entry name" value="DUF6941"/>
    <property type="match status" value="1"/>
</dbReference>
<dbReference type="Proteomes" id="UP000178492">
    <property type="component" value="Unassembled WGS sequence"/>
</dbReference>
<dbReference type="EMBL" id="MFBE01000002">
    <property type="protein sequence ID" value="OGD92164.1"/>
    <property type="molecule type" value="Genomic_DNA"/>
</dbReference>
<dbReference type="InterPro" id="IPR054221">
    <property type="entry name" value="DUF6941"/>
</dbReference>
<evidence type="ECO:0000313" key="1">
    <source>
        <dbReference type="EMBL" id="OGD92164.1"/>
    </source>
</evidence>
<gene>
    <name evidence="1" type="ORF">A3D81_02920</name>
</gene>
<reference evidence="1 2" key="1">
    <citation type="journal article" date="2016" name="Nat. Commun.">
        <title>Thousands of microbial genomes shed light on interconnected biogeochemical processes in an aquifer system.</title>
        <authorList>
            <person name="Anantharaman K."/>
            <person name="Brown C.T."/>
            <person name="Hug L.A."/>
            <person name="Sharon I."/>
            <person name="Castelle C.J."/>
            <person name="Probst A.J."/>
            <person name="Thomas B.C."/>
            <person name="Singh A."/>
            <person name="Wilkins M.J."/>
            <person name="Karaoz U."/>
            <person name="Brodie E.L."/>
            <person name="Williams K.H."/>
            <person name="Hubbard S.S."/>
            <person name="Banfield J.F."/>
        </authorList>
    </citation>
    <scope>NUCLEOTIDE SEQUENCE [LARGE SCALE GENOMIC DNA]</scope>
</reference>
<proteinExistence type="predicted"/>
<evidence type="ECO:0000313" key="2">
    <source>
        <dbReference type="Proteomes" id="UP000178492"/>
    </source>
</evidence>
<sequence>MSDETLSVNLFVICDYALVSQEGKLSINGIFDNIYTEQTPSIHPQAFIVLSLKGKPLSEHDIKLEISSPNGKTIVINVPVRIGPNGAHNIVSRLSPLPLDEFGEYLVSVKEKQRNFGKLRFSVIKTKGQGEKTVN</sequence>
<protein>
    <submittedName>
        <fullName evidence="1">Uncharacterized protein</fullName>
    </submittedName>
</protein>
<organism evidence="1 2">
    <name type="scientific">Candidatus Curtissbacteria bacterium RIFCSPHIGHO2_02_FULL_40_17</name>
    <dbReference type="NCBI Taxonomy" id="1797715"/>
    <lineage>
        <taxon>Bacteria</taxon>
        <taxon>Candidatus Curtissiibacteriota</taxon>
    </lineage>
</organism>
<dbReference type="AlphaFoldDB" id="A0A1F5GK04"/>
<dbReference type="STRING" id="1797715.A3D81_02920"/>
<comment type="caution">
    <text evidence="1">The sequence shown here is derived from an EMBL/GenBank/DDBJ whole genome shotgun (WGS) entry which is preliminary data.</text>
</comment>